<dbReference type="EMBL" id="JAQQWE010000001">
    <property type="protein sequence ID" value="KAK7967166.1"/>
    <property type="molecule type" value="Genomic_DNA"/>
</dbReference>
<protein>
    <submittedName>
        <fullName evidence="2">ATP synthase alpha chain</fullName>
    </submittedName>
</protein>
<accession>A0ABR1QWT7</accession>
<comment type="caution">
    <text evidence="2">The sequence shown here is derived from an EMBL/GenBank/DDBJ whole genome shotgun (WGS) entry which is preliminary data.</text>
</comment>
<feature type="region of interest" description="Disordered" evidence="1">
    <location>
        <begin position="1"/>
        <end position="43"/>
    </location>
</feature>
<name>A0ABR1QWT7_9PEZI</name>
<dbReference type="GeneID" id="92070727"/>
<proteinExistence type="predicted"/>
<reference evidence="2 3" key="1">
    <citation type="submission" date="2023-01" db="EMBL/GenBank/DDBJ databases">
        <title>Analysis of 21 Apiospora genomes using comparative genomics revels a genus with tremendous synthesis potential of carbohydrate active enzymes and secondary metabolites.</title>
        <authorList>
            <person name="Sorensen T."/>
        </authorList>
    </citation>
    <scope>NUCLEOTIDE SEQUENCE [LARGE SCALE GENOMIC DNA]</scope>
    <source>
        <strain evidence="2 3">CBS 24483</strain>
    </source>
</reference>
<sequence>MGLLRKSSERTAPSSPRQEEYPPASSPEPQHPGTPHPFPPSFVVYSISPTGRHYMLGETETKPPLYAVSFHAGWTGPDVELHSGLNETDPPLATAKRGSLIGGDSATIKLPGPPDDGDHSSGETVKEHVTTSGDDFPYPSYDFTIEVGGQREKFEWQHVGMRTGWQLARLSTNEAVAHFEWTNLTKKELYFSFVGSGLIGALGERWAVMAVITAIRAWDRVRRRQGSGTTAAIVGAH</sequence>
<evidence type="ECO:0000313" key="3">
    <source>
        <dbReference type="Proteomes" id="UP001391051"/>
    </source>
</evidence>
<feature type="compositionally biased region" description="Basic and acidic residues" evidence="1">
    <location>
        <begin position="116"/>
        <end position="129"/>
    </location>
</feature>
<evidence type="ECO:0000313" key="2">
    <source>
        <dbReference type="EMBL" id="KAK7967166.1"/>
    </source>
</evidence>
<keyword evidence="3" id="KW-1185">Reference proteome</keyword>
<evidence type="ECO:0000256" key="1">
    <source>
        <dbReference type="SAM" id="MobiDB-lite"/>
    </source>
</evidence>
<organism evidence="2 3">
    <name type="scientific">Apiospora aurea</name>
    <dbReference type="NCBI Taxonomy" id="335848"/>
    <lineage>
        <taxon>Eukaryota</taxon>
        <taxon>Fungi</taxon>
        <taxon>Dikarya</taxon>
        <taxon>Ascomycota</taxon>
        <taxon>Pezizomycotina</taxon>
        <taxon>Sordariomycetes</taxon>
        <taxon>Xylariomycetidae</taxon>
        <taxon>Amphisphaeriales</taxon>
        <taxon>Apiosporaceae</taxon>
        <taxon>Apiospora</taxon>
    </lineage>
</organism>
<dbReference type="RefSeq" id="XP_066706558.1">
    <property type="nucleotide sequence ID" value="XM_066837665.1"/>
</dbReference>
<dbReference type="Proteomes" id="UP001391051">
    <property type="component" value="Unassembled WGS sequence"/>
</dbReference>
<feature type="region of interest" description="Disordered" evidence="1">
    <location>
        <begin position="104"/>
        <end position="131"/>
    </location>
</feature>
<gene>
    <name evidence="2" type="ORF">PG986_001443</name>
</gene>
<feature type="compositionally biased region" description="Pro residues" evidence="1">
    <location>
        <begin position="24"/>
        <end position="40"/>
    </location>
</feature>